<dbReference type="GO" id="GO:0047545">
    <property type="term" value="F:(S)-2-hydroxyglutarate dehydrogenase activity"/>
    <property type="evidence" value="ECO:0007669"/>
    <property type="project" value="TreeGrafter"/>
</dbReference>
<evidence type="ECO:0000313" key="7">
    <source>
        <dbReference type="EMBL" id="OGC09690.1"/>
    </source>
</evidence>
<name>A0A1F4RNE7_UNCSA</name>
<dbReference type="EMBL" id="METQ01000018">
    <property type="protein sequence ID" value="OGC09690.1"/>
    <property type="molecule type" value="Genomic_DNA"/>
</dbReference>
<reference evidence="7 8" key="1">
    <citation type="journal article" date="2016" name="Nat. Commun.">
        <title>Thousands of microbial genomes shed light on interconnected biogeochemical processes in an aquifer system.</title>
        <authorList>
            <person name="Anantharaman K."/>
            <person name="Brown C.T."/>
            <person name="Hug L.A."/>
            <person name="Sharon I."/>
            <person name="Castelle C.J."/>
            <person name="Probst A.J."/>
            <person name="Thomas B.C."/>
            <person name="Singh A."/>
            <person name="Wilkins M.J."/>
            <person name="Karaoz U."/>
            <person name="Brodie E.L."/>
            <person name="Williams K.H."/>
            <person name="Hubbard S.S."/>
            <person name="Banfield J.F."/>
        </authorList>
    </citation>
    <scope>NUCLEOTIDE SEQUENCE [LARGE SCALE GENOMIC DNA]</scope>
</reference>
<dbReference type="InterPro" id="IPR006076">
    <property type="entry name" value="FAD-dep_OxRdtase"/>
</dbReference>
<keyword evidence="3" id="KW-0274">FAD</keyword>
<evidence type="ECO:0000313" key="8">
    <source>
        <dbReference type="Proteomes" id="UP000179095"/>
    </source>
</evidence>
<accession>A0A1F4RNE7</accession>
<evidence type="ECO:0000256" key="2">
    <source>
        <dbReference type="ARBA" id="ARBA00022630"/>
    </source>
</evidence>
<dbReference type="InterPro" id="IPR036188">
    <property type="entry name" value="FAD/NAD-bd_sf"/>
</dbReference>
<keyword evidence="4" id="KW-0560">Oxidoreductase</keyword>
<evidence type="ECO:0000256" key="5">
    <source>
        <dbReference type="ARBA" id="ARBA00037941"/>
    </source>
</evidence>
<dbReference type="Proteomes" id="UP000179095">
    <property type="component" value="Unassembled WGS sequence"/>
</dbReference>
<comment type="similarity">
    <text evidence="5">Belongs to the L2HGDH family.</text>
</comment>
<dbReference type="AlphaFoldDB" id="A0A1F4RNE7"/>
<protein>
    <recommendedName>
        <fullName evidence="6">FAD dependent oxidoreductase domain-containing protein</fullName>
    </recommendedName>
</protein>
<comment type="cofactor">
    <cofactor evidence="1">
        <name>FAD</name>
        <dbReference type="ChEBI" id="CHEBI:57692"/>
    </cofactor>
</comment>
<dbReference type="Gene3D" id="3.30.9.10">
    <property type="entry name" value="D-Amino Acid Oxidase, subunit A, domain 2"/>
    <property type="match status" value="1"/>
</dbReference>
<evidence type="ECO:0000259" key="6">
    <source>
        <dbReference type="Pfam" id="PF01266"/>
    </source>
</evidence>
<evidence type="ECO:0000256" key="1">
    <source>
        <dbReference type="ARBA" id="ARBA00001974"/>
    </source>
</evidence>
<organism evidence="7 8">
    <name type="scientific">candidate division WOR-1 bacterium RIFCSPLOWO2_12_FULL_45_9</name>
    <dbReference type="NCBI Taxonomy" id="1802568"/>
    <lineage>
        <taxon>Bacteria</taxon>
        <taxon>Bacillati</taxon>
        <taxon>Saganbacteria</taxon>
    </lineage>
</organism>
<comment type="caution">
    <text evidence="7">The sequence shown here is derived from an EMBL/GenBank/DDBJ whole genome shotgun (WGS) entry which is preliminary data.</text>
</comment>
<dbReference type="PANTHER" id="PTHR43104:SF4">
    <property type="entry name" value="L-2-HYDROXYGLUTARATE DEHYDROGENASE, MITOCHONDRIAL"/>
    <property type="match status" value="1"/>
</dbReference>
<feature type="domain" description="FAD dependent oxidoreductase" evidence="6">
    <location>
        <begin position="6"/>
        <end position="363"/>
    </location>
</feature>
<dbReference type="STRING" id="1802568.A3F86_02275"/>
<sequence length="366" mass="40097">MDKTNVVIIGAGVVGLAIAAELSKEKQDIVLLEKESSFGQGSSSRNSEVIHAGIYYPKDSLKAELCVTGSHLLYEYCAQKNVPHKKLGKIIVALDLGEISQLEKLCRMGKDNGVTGLGWMDQRQLAEYEPEVKAVRALYSPQTGIIDSHKLMKVLENQARENGVLIAYGNELRGISKENGGYVLQIKGQETLLAEQVINAAGLFSDRVAAMAGIDLNKQGYQLYFCKGEYFSYTGKPFIKHLVYPVPERDTVGLGVHAVLDLAGNLKFGPSVEYVEDLDYSVSPDHCRAFWESIHTLFPQIKESDLAPDQAGIRPKLQGPGEAVRDFVIREESSLDLPGFINLIGIESPGLTACLAIARRVSRLVC</sequence>
<gene>
    <name evidence="7" type="ORF">A3F86_02275</name>
</gene>
<keyword evidence="2" id="KW-0285">Flavoprotein</keyword>
<dbReference type="Gene3D" id="3.50.50.60">
    <property type="entry name" value="FAD/NAD(P)-binding domain"/>
    <property type="match status" value="1"/>
</dbReference>
<evidence type="ECO:0000256" key="4">
    <source>
        <dbReference type="ARBA" id="ARBA00023002"/>
    </source>
</evidence>
<evidence type="ECO:0000256" key="3">
    <source>
        <dbReference type="ARBA" id="ARBA00022827"/>
    </source>
</evidence>
<dbReference type="SUPFAM" id="SSF51905">
    <property type="entry name" value="FAD/NAD(P)-binding domain"/>
    <property type="match status" value="1"/>
</dbReference>
<dbReference type="Pfam" id="PF01266">
    <property type="entry name" value="DAO"/>
    <property type="match status" value="1"/>
</dbReference>
<dbReference type="PANTHER" id="PTHR43104">
    <property type="entry name" value="L-2-HYDROXYGLUTARATE DEHYDROGENASE, MITOCHONDRIAL"/>
    <property type="match status" value="1"/>
</dbReference>
<proteinExistence type="inferred from homology"/>